<dbReference type="SMART" id="SM00297">
    <property type="entry name" value="BROMO"/>
    <property type="match status" value="1"/>
</dbReference>
<reference evidence="5" key="1">
    <citation type="submission" date="2006-10" db="EMBL/GenBank/DDBJ databases">
        <authorList>
            <person name="Amadeo P."/>
            <person name="Zhao Q."/>
            <person name="Wortman J."/>
            <person name="Fraser-Liggett C."/>
            <person name="Carlton J."/>
        </authorList>
    </citation>
    <scope>NUCLEOTIDE SEQUENCE</scope>
    <source>
        <strain evidence="5">G3</strain>
    </source>
</reference>
<organism evidence="5 6">
    <name type="scientific">Trichomonas vaginalis (strain ATCC PRA-98 / G3)</name>
    <dbReference type="NCBI Taxonomy" id="412133"/>
    <lineage>
        <taxon>Eukaryota</taxon>
        <taxon>Metamonada</taxon>
        <taxon>Parabasalia</taxon>
        <taxon>Trichomonadida</taxon>
        <taxon>Trichomonadidae</taxon>
        <taxon>Trichomonas</taxon>
    </lineage>
</organism>
<dbReference type="VEuPathDB" id="TrichDB:TVAG_467210"/>
<dbReference type="GO" id="GO:0005634">
    <property type="term" value="C:nucleus"/>
    <property type="evidence" value="ECO:0000318"/>
    <property type="project" value="GO_Central"/>
</dbReference>
<dbReference type="GO" id="GO:0006338">
    <property type="term" value="P:chromatin remodeling"/>
    <property type="evidence" value="ECO:0000318"/>
    <property type="project" value="GO_Central"/>
</dbReference>
<dbReference type="PRINTS" id="PR00503">
    <property type="entry name" value="BROMODOMAIN"/>
</dbReference>
<dbReference type="GO" id="GO:0006355">
    <property type="term" value="P:regulation of DNA-templated transcription"/>
    <property type="evidence" value="ECO:0000318"/>
    <property type="project" value="GO_Central"/>
</dbReference>
<dbReference type="InterPro" id="IPR036427">
    <property type="entry name" value="Bromodomain-like_sf"/>
</dbReference>
<evidence type="ECO:0000256" key="2">
    <source>
        <dbReference type="PROSITE-ProRule" id="PRU00035"/>
    </source>
</evidence>
<accession>A2FQC7</accession>
<keyword evidence="1 2" id="KW-0103">Bromodomain</keyword>
<dbReference type="InParanoid" id="A2FQC7"/>
<dbReference type="SMR" id="A2FQC7"/>
<dbReference type="InterPro" id="IPR038336">
    <property type="entry name" value="NET_sf"/>
</dbReference>
<dbReference type="Gene3D" id="1.20.920.10">
    <property type="entry name" value="Bromodomain-like"/>
    <property type="match status" value="1"/>
</dbReference>
<gene>
    <name evidence="5" type="ORF">TVAG_467210</name>
</gene>
<dbReference type="STRING" id="5722.A2FQC7"/>
<reference evidence="5" key="2">
    <citation type="journal article" date="2007" name="Science">
        <title>Draft genome sequence of the sexually transmitted pathogen Trichomonas vaginalis.</title>
        <authorList>
            <person name="Carlton J.M."/>
            <person name="Hirt R.P."/>
            <person name="Silva J.C."/>
            <person name="Delcher A.L."/>
            <person name="Schatz M."/>
            <person name="Zhao Q."/>
            <person name="Wortman J.R."/>
            <person name="Bidwell S.L."/>
            <person name="Alsmark U.C.M."/>
            <person name="Besteiro S."/>
            <person name="Sicheritz-Ponten T."/>
            <person name="Noel C.J."/>
            <person name="Dacks J.B."/>
            <person name="Foster P.G."/>
            <person name="Simillion C."/>
            <person name="Van de Peer Y."/>
            <person name="Miranda-Saavedra D."/>
            <person name="Barton G.J."/>
            <person name="Westrop G.D."/>
            <person name="Mueller S."/>
            <person name="Dessi D."/>
            <person name="Fiori P.L."/>
            <person name="Ren Q."/>
            <person name="Paulsen I."/>
            <person name="Zhang H."/>
            <person name="Bastida-Corcuera F.D."/>
            <person name="Simoes-Barbosa A."/>
            <person name="Brown M.T."/>
            <person name="Hayes R.D."/>
            <person name="Mukherjee M."/>
            <person name="Okumura C.Y."/>
            <person name="Schneider R."/>
            <person name="Smith A.J."/>
            <person name="Vanacova S."/>
            <person name="Villalvazo M."/>
            <person name="Haas B.J."/>
            <person name="Pertea M."/>
            <person name="Feldblyum T.V."/>
            <person name="Utterback T.R."/>
            <person name="Shu C.L."/>
            <person name="Osoegawa K."/>
            <person name="de Jong P.J."/>
            <person name="Hrdy I."/>
            <person name="Horvathova L."/>
            <person name="Zubacova Z."/>
            <person name="Dolezal P."/>
            <person name="Malik S.B."/>
            <person name="Logsdon J.M. Jr."/>
            <person name="Henze K."/>
            <person name="Gupta A."/>
            <person name="Wang C.C."/>
            <person name="Dunne R.L."/>
            <person name="Upcroft J.A."/>
            <person name="Upcroft P."/>
            <person name="White O."/>
            <person name="Salzberg S.L."/>
            <person name="Tang P."/>
            <person name="Chiu C.-H."/>
            <person name="Lee Y.-S."/>
            <person name="Embley T.M."/>
            <person name="Coombs G.H."/>
            <person name="Mottram J.C."/>
            <person name="Tachezy J."/>
            <person name="Fraser-Liggett C.M."/>
            <person name="Johnson P.J."/>
        </authorList>
    </citation>
    <scope>NUCLEOTIDE SEQUENCE [LARGE SCALE GENOMIC DNA]</scope>
    <source>
        <strain evidence="5">G3</strain>
    </source>
</reference>
<dbReference type="AlphaFoldDB" id="A2FQC7"/>
<keyword evidence="6" id="KW-1185">Reference proteome</keyword>
<dbReference type="RefSeq" id="XP_001305804.1">
    <property type="nucleotide sequence ID" value="XM_001305803.1"/>
</dbReference>
<evidence type="ECO:0000259" key="4">
    <source>
        <dbReference type="PROSITE" id="PS50014"/>
    </source>
</evidence>
<dbReference type="VEuPathDB" id="TrichDB:TVAGG3_1048150"/>
<name>A2FQC7_TRIV3</name>
<dbReference type="Pfam" id="PF00439">
    <property type="entry name" value="Bromodomain"/>
    <property type="match status" value="1"/>
</dbReference>
<dbReference type="Gene3D" id="1.20.1270.220">
    <property type="match status" value="1"/>
</dbReference>
<dbReference type="OrthoDB" id="784962at2759"/>
<evidence type="ECO:0000313" key="5">
    <source>
        <dbReference type="EMBL" id="EAX92874.1"/>
    </source>
</evidence>
<feature type="domain" description="Bromo" evidence="4">
    <location>
        <begin position="17"/>
        <end position="89"/>
    </location>
</feature>
<dbReference type="SUPFAM" id="SSF47370">
    <property type="entry name" value="Bromodomain"/>
    <property type="match status" value="1"/>
</dbReference>
<dbReference type="KEGG" id="tva:4750589"/>
<dbReference type="EMBL" id="DS113942">
    <property type="protein sequence ID" value="EAX92874.1"/>
    <property type="molecule type" value="Genomic_DNA"/>
</dbReference>
<evidence type="ECO:0000256" key="3">
    <source>
        <dbReference type="SAM" id="Coils"/>
    </source>
</evidence>
<proteinExistence type="predicted"/>
<evidence type="ECO:0000313" key="6">
    <source>
        <dbReference type="Proteomes" id="UP000001542"/>
    </source>
</evidence>
<evidence type="ECO:0000256" key="1">
    <source>
        <dbReference type="ARBA" id="ARBA00023117"/>
    </source>
</evidence>
<dbReference type="PROSITE" id="PS50014">
    <property type="entry name" value="BROMODOMAIN_2"/>
    <property type="match status" value="1"/>
</dbReference>
<dbReference type="PANTHER" id="PTHR45926">
    <property type="entry name" value="OSJNBA0053K19.4 PROTEIN"/>
    <property type="match status" value="1"/>
</dbReference>
<dbReference type="InterPro" id="IPR001487">
    <property type="entry name" value="Bromodomain"/>
</dbReference>
<keyword evidence="3" id="KW-0175">Coiled coil</keyword>
<sequence>MENLIRKQLLQALTKIKQRPSAKWFIDPIDTKMKGFNNFKGKLETPMDLTTIERKLKNNKYKTVHEFKKDLDLIWENSQKCCIEDSITSILALDMKQYADNLLMYISDNPQVDWVNKLMFLQEKLSDSVKSINTSSTNNNKRKSTSTLCISNEDDEINPKNGIEFSYEELVKLRKDIESLNGETEKTEIAECIKLREPKLIGRKTTVSLNLGKLEPQTICDLIDKVSELKNKQV</sequence>
<dbReference type="Proteomes" id="UP000001542">
    <property type="component" value="Unassembled WGS sequence"/>
</dbReference>
<protein>
    <submittedName>
        <fullName evidence="5">Bromodomain containing protein</fullName>
    </submittedName>
</protein>
<dbReference type="GO" id="GO:0000785">
    <property type="term" value="C:chromatin"/>
    <property type="evidence" value="ECO:0000318"/>
    <property type="project" value="GO_Central"/>
</dbReference>
<feature type="coiled-coil region" evidence="3">
    <location>
        <begin position="163"/>
        <end position="190"/>
    </location>
</feature>